<protein>
    <submittedName>
        <fullName evidence="3">Helix-turn-helix transcriptional regulator</fullName>
    </submittedName>
</protein>
<dbReference type="Gene3D" id="1.10.260.40">
    <property type="entry name" value="lambda repressor-like DNA-binding domains"/>
    <property type="match status" value="1"/>
</dbReference>
<proteinExistence type="predicted"/>
<comment type="caution">
    <text evidence="3">The sequence shown here is derived from an EMBL/GenBank/DDBJ whole genome shotgun (WGS) entry which is preliminary data.</text>
</comment>
<evidence type="ECO:0000313" key="4">
    <source>
        <dbReference type="Proteomes" id="UP000680714"/>
    </source>
</evidence>
<dbReference type="InterPro" id="IPR010982">
    <property type="entry name" value="Lambda_DNA-bd_dom_sf"/>
</dbReference>
<dbReference type="PANTHER" id="PTHR46558">
    <property type="entry name" value="TRACRIPTIONAL REGULATORY PROTEIN-RELATED-RELATED"/>
    <property type="match status" value="1"/>
</dbReference>
<sequence>MSDDRLALGNRLKEAREYVGLSQEEVAEFLGISRSAVSLAEGGKRKVDAIELTKLAKICQTTIAELTGEASEPPPMVEHLAREAKGLTEKDQAELLQFAKFLKSRADGQRGK</sequence>
<accession>A0ABS5IJ09</accession>
<evidence type="ECO:0000256" key="1">
    <source>
        <dbReference type="ARBA" id="ARBA00023125"/>
    </source>
</evidence>
<dbReference type="PANTHER" id="PTHR46558:SF11">
    <property type="entry name" value="HTH-TYPE TRANSCRIPTIONAL REGULATOR XRE"/>
    <property type="match status" value="1"/>
</dbReference>
<dbReference type="PROSITE" id="PS50943">
    <property type="entry name" value="HTH_CROC1"/>
    <property type="match status" value="1"/>
</dbReference>
<dbReference type="InterPro" id="IPR001387">
    <property type="entry name" value="Cro/C1-type_HTH"/>
</dbReference>
<keyword evidence="1" id="KW-0238">DNA-binding</keyword>
<keyword evidence="4" id="KW-1185">Reference proteome</keyword>
<dbReference type="SMART" id="SM00530">
    <property type="entry name" value="HTH_XRE"/>
    <property type="match status" value="1"/>
</dbReference>
<dbReference type="SUPFAM" id="SSF47413">
    <property type="entry name" value="lambda repressor-like DNA-binding domains"/>
    <property type="match status" value="1"/>
</dbReference>
<dbReference type="CDD" id="cd00093">
    <property type="entry name" value="HTH_XRE"/>
    <property type="match status" value="1"/>
</dbReference>
<organism evidence="3 4">
    <name type="scientific">Magnetospirillum sulfuroxidans</name>
    <dbReference type="NCBI Taxonomy" id="611300"/>
    <lineage>
        <taxon>Bacteria</taxon>
        <taxon>Pseudomonadati</taxon>
        <taxon>Pseudomonadota</taxon>
        <taxon>Alphaproteobacteria</taxon>
        <taxon>Rhodospirillales</taxon>
        <taxon>Rhodospirillaceae</taxon>
        <taxon>Magnetospirillum</taxon>
    </lineage>
</organism>
<evidence type="ECO:0000313" key="3">
    <source>
        <dbReference type="EMBL" id="MBR9973778.1"/>
    </source>
</evidence>
<evidence type="ECO:0000259" key="2">
    <source>
        <dbReference type="PROSITE" id="PS50943"/>
    </source>
</evidence>
<dbReference type="RefSeq" id="WP_211551829.1">
    <property type="nucleotide sequence ID" value="NZ_JAGTUF010000032.1"/>
</dbReference>
<reference evidence="3 4" key="1">
    <citation type="submission" date="2021-04" db="EMBL/GenBank/DDBJ databases">
        <title>Magnetospirillum sulfuroxidans sp. nov., a facultative chemolithoautotrophic sulfur-oxidizing alphaproteobacterium isolated from freshwater sediment and proposals for Paramagetospirillum gen. nov., and Magnetospirillaceae fam. nov.</title>
        <authorList>
            <person name="Koziaeva V."/>
            <person name="Geelhoed J.S."/>
            <person name="Sorokin D.Y."/>
            <person name="Grouzdev D.S."/>
        </authorList>
    </citation>
    <scope>NUCLEOTIDE SEQUENCE [LARGE SCALE GENOMIC DNA]</scope>
    <source>
        <strain evidence="3 4">J10</strain>
    </source>
</reference>
<feature type="domain" description="HTH cro/C1-type" evidence="2">
    <location>
        <begin position="12"/>
        <end position="66"/>
    </location>
</feature>
<dbReference type="Pfam" id="PF13560">
    <property type="entry name" value="HTH_31"/>
    <property type="match status" value="1"/>
</dbReference>
<dbReference type="EMBL" id="JAGTUF010000032">
    <property type="protein sequence ID" value="MBR9973778.1"/>
    <property type="molecule type" value="Genomic_DNA"/>
</dbReference>
<name>A0ABS5IJ09_9PROT</name>
<gene>
    <name evidence="3" type="ORF">KEC16_18790</name>
</gene>
<dbReference type="Proteomes" id="UP000680714">
    <property type="component" value="Unassembled WGS sequence"/>
</dbReference>